<keyword evidence="5" id="KW-0408">Iron</keyword>
<dbReference type="Proteomes" id="UP001465331">
    <property type="component" value="Unassembled WGS sequence"/>
</dbReference>
<dbReference type="SUPFAM" id="SSF50022">
    <property type="entry name" value="ISP domain"/>
    <property type="match status" value="1"/>
</dbReference>
<evidence type="ECO:0000313" key="9">
    <source>
        <dbReference type="Proteomes" id="UP001465331"/>
    </source>
</evidence>
<keyword evidence="2" id="KW-0001">2Fe-2S</keyword>
<evidence type="ECO:0000256" key="4">
    <source>
        <dbReference type="ARBA" id="ARBA00023002"/>
    </source>
</evidence>
<evidence type="ECO:0000256" key="6">
    <source>
        <dbReference type="ARBA" id="ARBA00023014"/>
    </source>
</evidence>
<evidence type="ECO:0000256" key="2">
    <source>
        <dbReference type="ARBA" id="ARBA00022714"/>
    </source>
</evidence>
<dbReference type="Pfam" id="PF00355">
    <property type="entry name" value="Rieske"/>
    <property type="match status" value="1"/>
</dbReference>
<dbReference type="Gene3D" id="3.90.380.10">
    <property type="entry name" value="Naphthalene 1,2-dioxygenase Alpha Subunit, Chain A, domain 1"/>
    <property type="match status" value="2"/>
</dbReference>
<dbReference type="PANTHER" id="PTHR43756:SF5">
    <property type="entry name" value="CHOLINE MONOOXYGENASE, CHLOROPLASTIC"/>
    <property type="match status" value="1"/>
</dbReference>
<dbReference type="EMBL" id="JBEPIJ010000032">
    <property type="protein sequence ID" value="MES0875388.1"/>
    <property type="molecule type" value="Genomic_DNA"/>
</dbReference>
<keyword evidence="4" id="KW-0560">Oxidoreductase</keyword>
<evidence type="ECO:0000259" key="7">
    <source>
        <dbReference type="PROSITE" id="PS51296"/>
    </source>
</evidence>
<dbReference type="SUPFAM" id="SSF55961">
    <property type="entry name" value="Bet v1-like"/>
    <property type="match status" value="1"/>
</dbReference>
<accession>A0ABV2ADZ4</accession>
<evidence type="ECO:0000256" key="3">
    <source>
        <dbReference type="ARBA" id="ARBA00022723"/>
    </source>
</evidence>
<dbReference type="CDD" id="cd03469">
    <property type="entry name" value="Rieske_RO_Alpha_N"/>
    <property type="match status" value="1"/>
</dbReference>
<keyword evidence="6" id="KW-0411">Iron-sulfur</keyword>
<dbReference type="InterPro" id="IPR017941">
    <property type="entry name" value="Rieske_2Fe-2S"/>
</dbReference>
<feature type="domain" description="Rieske" evidence="7">
    <location>
        <begin position="56"/>
        <end position="164"/>
    </location>
</feature>
<name>A0ABV2ADZ4_9GAMM</name>
<gene>
    <name evidence="8" type="ORF">ABSH63_15425</name>
</gene>
<reference evidence="8 9" key="1">
    <citation type="submission" date="2024-06" db="EMBL/GenBank/DDBJ databases">
        <authorList>
            <person name="Li Z."/>
            <person name="Jiang Y."/>
        </authorList>
    </citation>
    <scope>NUCLEOTIDE SEQUENCE [LARGE SCALE GENOMIC DNA]</scope>
    <source>
        <strain evidence="8 9">HSW-8</strain>
    </source>
</reference>
<dbReference type="InterPro" id="IPR015879">
    <property type="entry name" value="Ring_hydroxy_dOase_asu_C_dom"/>
</dbReference>
<dbReference type="RefSeq" id="WP_352890957.1">
    <property type="nucleotide sequence ID" value="NZ_JBEPIJ010000032.1"/>
</dbReference>
<keyword evidence="9" id="KW-1185">Reference proteome</keyword>
<dbReference type="Gene3D" id="2.102.10.10">
    <property type="entry name" value="Rieske [2Fe-2S] iron-sulphur domain"/>
    <property type="match status" value="1"/>
</dbReference>
<sequence>MYFSEERNQRLADKLFGHIRAGTTDRLDDVFEYDLAIYRCPDTAAQERVRIFERLPMMAAHSHQLPEPGSFLTLQLNRSYVLVTRNEDGAVSAFLNVCRHRGSRVVTAECGKRRAFPCPYHGWTYGNDGALRSIGFGETFGVAPSPDRGLVRLPAEERHGFVWIVENPAGTIDVKAHLGEGMDQALGEYRLDRWFFYKSHVFDFPQNWKVMMDGLIDGYHVKFLHGKTISPYFFPNMMGIEILGRHALWGNPRRKMQELVDHPPDTIPPLDRYAIIGNLIVPNSVMVMHPHHIEFWTVYQNPDNPDACRVHLRYLTPRNDHDERSHEILAKNWKIATDAILNEDVPVGNTIQASAAMPYVGKVILGRNEVTNQLFHRAYRDFMEAP</sequence>
<proteinExistence type="predicted"/>
<protein>
    <submittedName>
        <fullName evidence="8">Aromatic ring-hydroxylating dioxygenase subunit alpha</fullName>
    </submittedName>
</protein>
<comment type="caution">
    <text evidence="8">The sequence shown here is derived from an EMBL/GenBank/DDBJ whole genome shotgun (WGS) entry which is preliminary data.</text>
</comment>
<dbReference type="GO" id="GO:0051213">
    <property type="term" value="F:dioxygenase activity"/>
    <property type="evidence" value="ECO:0007669"/>
    <property type="project" value="UniProtKB-KW"/>
</dbReference>
<evidence type="ECO:0000256" key="5">
    <source>
        <dbReference type="ARBA" id="ARBA00023004"/>
    </source>
</evidence>
<dbReference type="PROSITE" id="PS51296">
    <property type="entry name" value="RIESKE"/>
    <property type="match status" value="1"/>
</dbReference>
<comment type="cofactor">
    <cofactor evidence="1">
        <name>Fe cation</name>
        <dbReference type="ChEBI" id="CHEBI:24875"/>
    </cofactor>
</comment>
<keyword evidence="3" id="KW-0479">Metal-binding</keyword>
<dbReference type="InterPro" id="IPR036922">
    <property type="entry name" value="Rieske_2Fe-2S_sf"/>
</dbReference>
<dbReference type="InterPro" id="IPR001663">
    <property type="entry name" value="Rng_hydr_dOase-A"/>
</dbReference>
<keyword evidence="8" id="KW-0223">Dioxygenase</keyword>
<dbReference type="PANTHER" id="PTHR43756">
    <property type="entry name" value="CHOLINE MONOOXYGENASE, CHLOROPLASTIC"/>
    <property type="match status" value="1"/>
</dbReference>
<evidence type="ECO:0000256" key="1">
    <source>
        <dbReference type="ARBA" id="ARBA00001962"/>
    </source>
</evidence>
<dbReference type="Pfam" id="PF00848">
    <property type="entry name" value="Ring_hydroxyl_A"/>
    <property type="match status" value="1"/>
</dbReference>
<dbReference type="PRINTS" id="PR00090">
    <property type="entry name" value="RNGDIOXGNASE"/>
</dbReference>
<organism evidence="8 9">
    <name type="scientific">Sinimarinibacterium thermocellulolyticum</name>
    <dbReference type="NCBI Taxonomy" id="3170016"/>
    <lineage>
        <taxon>Bacteria</taxon>
        <taxon>Pseudomonadati</taxon>
        <taxon>Pseudomonadota</taxon>
        <taxon>Gammaproteobacteria</taxon>
        <taxon>Nevskiales</taxon>
        <taxon>Nevskiaceae</taxon>
        <taxon>Sinimarinibacterium</taxon>
    </lineage>
</organism>
<evidence type="ECO:0000313" key="8">
    <source>
        <dbReference type="EMBL" id="MES0875388.1"/>
    </source>
</evidence>